<keyword evidence="4" id="KW-1185">Reference proteome</keyword>
<evidence type="ECO:0000256" key="1">
    <source>
        <dbReference type="PROSITE-ProRule" id="PRU01005"/>
    </source>
</evidence>
<dbReference type="AlphaFoldDB" id="A0A0K0E1Z3"/>
<keyword evidence="1" id="KW-1015">Disulfide bond</keyword>
<protein>
    <submittedName>
        <fullName evidence="5 6">ShKT domain-containing protein</fullName>
    </submittedName>
</protein>
<dbReference type="SMART" id="SM00254">
    <property type="entry name" value="ShKT"/>
    <property type="match status" value="3"/>
</dbReference>
<dbReference type="STRING" id="6248.A0A0K0E1Z3"/>
<accession>A0A0K0E1Z3</accession>
<evidence type="ECO:0000256" key="2">
    <source>
        <dbReference type="SAM" id="SignalP"/>
    </source>
</evidence>
<feature type="disulfide bond" evidence="1">
    <location>
        <begin position="518"/>
        <end position="552"/>
    </location>
</feature>
<comment type="caution">
    <text evidence="1">Lacks conserved residue(s) required for the propagation of feature annotation.</text>
</comment>
<evidence type="ECO:0000313" key="6">
    <source>
        <dbReference type="WBParaSite" id="TCONS_00016628.p1"/>
    </source>
</evidence>
<feature type="disulfide bond" evidence="1">
    <location>
        <begin position="340"/>
        <end position="374"/>
    </location>
</feature>
<dbReference type="InterPro" id="IPR003582">
    <property type="entry name" value="ShKT_dom"/>
</dbReference>
<dbReference type="WBParaSite" id="TCONS_00016628.p1">
    <property type="protein sequence ID" value="TCONS_00016628.p1"/>
    <property type="gene ID" value="XLOC_011259"/>
</dbReference>
<reference evidence="5" key="1">
    <citation type="submission" date="2015-08" db="UniProtKB">
        <authorList>
            <consortium name="WormBaseParasite"/>
        </authorList>
    </citation>
    <scope>IDENTIFICATION</scope>
</reference>
<dbReference type="Pfam" id="PF01549">
    <property type="entry name" value="ShK"/>
    <property type="match status" value="3"/>
</dbReference>
<feature type="domain" description="ShKT" evidence="3">
    <location>
        <begin position="518"/>
        <end position="552"/>
    </location>
</feature>
<feature type="domain" description="ShKT" evidence="3">
    <location>
        <begin position="568"/>
        <end position="602"/>
    </location>
</feature>
<evidence type="ECO:0000259" key="3">
    <source>
        <dbReference type="PROSITE" id="PS51670"/>
    </source>
</evidence>
<dbReference type="PROSITE" id="PS51670">
    <property type="entry name" value="SHKT"/>
    <property type="match status" value="3"/>
</dbReference>
<proteinExistence type="predicted"/>
<name>A0A0K0E1Z3_STRER</name>
<evidence type="ECO:0000313" key="5">
    <source>
        <dbReference type="WBParaSite" id="SSTP_0000351200.1"/>
    </source>
</evidence>
<keyword evidence="2" id="KW-0732">Signal</keyword>
<feature type="disulfide bond" evidence="1">
    <location>
        <begin position="568"/>
        <end position="602"/>
    </location>
</feature>
<feature type="domain" description="ShKT" evidence="3">
    <location>
        <begin position="340"/>
        <end position="374"/>
    </location>
</feature>
<dbReference type="Proteomes" id="UP000035681">
    <property type="component" value="Unplaced"/>
</dbReference>
<evidence type="ECO:0000313" key="4">
    <source>
        <dbReference type="Proteomes" id="UP000035681"/>
    </source>
</evidence>
<dbReference type="WBParaSite" id="SSTP_0000351200.1">
    <property type="protein sequence ID" value="SSTP_0000351200.1"/>
    <property type="gene ID" value="SSTP_0000351200"/>
</dbReference>
<sequence>MRPRNSISIFMILFLSFQNDIMSQSIEKPPSVYSWIEENSYICTFVTMDDQPEITFLSENEGSECSSCPEVPVHLVPRQACATIKRPKDDIVHISCQPLPELCVVEFRNRYSEFFQRVEKNFEKHLLLKNKDSENKSLLLAPSLFNNTIEKIISSTIPSVTRTTKVPSIINSKVIINNDDHLKMLLSKNLLKNQLMKNHLKQKFIDNITEKSRNETTNFMINKLNIETPTIITSTISTTTNHKELILPLLINKQFDEELLTKKNFTLNEKSIIITNFSLPSKNESNIQFFKKNKRISNNTITILRNNQPHFLNNLNKTNKFTQNNTVNDTFLHKKDNESCDDKSKICCFWALTGECTTNPFWMRINCPQACGTCGCKLKNADKCISTGIKCQLLTTTPTKTDEIPSTTTTSTTKISTFQKSTTQKIISIENDKIADIKKLNMKSTKNDSDFLPILNKNMFLNNKNIKQIINMGITFPDKTTKITTIKTTIPTTISTTTIVTTTTNKQKKLQNTNEKPCKDHHNNCKFWSLLGECIKNPFWMKTQCEKSCNTCGIELDKIFAPTPHPGCYNHHKLCQFWAFNGECEKNPNWMLIKCKLSCRVC</sequence>
<organism evidence="5">
    <name type="scientific">Strongyloides stercoralis</name>
    <name type="common">Threadworm</name>
    <dbReference type="NCBI Taxonomy" id="6248"/>
    <lineage>
        <taxon>Eukaryota</taxon>
        <taxon>Metazoa</taxon>
        <taxon>Ecdysozoa</taxon>
        <taxon>Nematoda</taxon>
        <taxon>Chromadorea</taxon>
        <taxon>Rhabditida</taxon>
        <taxon>Tylenchina</taxon>
        <taxon>Panagrolaimomorpha</taxon>
        <taxon>Strongyloidoidea</taxon>
        <taxon>Strongyloididae</taxon>
        <taxon>Strongyloides</taxon>
    </lineage>
</organism>
<feature type="chain" id="PRO_5005327315" evidence="2">
    <location>
        <begin position="24"/>
        <end position="602"/>
    </location>
</feature>
<feature type="signal peptide" evidence="2">
    <location>
        <begin position="1"/>
        <end position="23"/>
    </location>
</feature>